<dbReference type="EMBL" id="QOIM01000038">
    <property type="protein sequence ID" value="RCG16443.1"/>
    <property type="molecule type" value="Genomic_DNA"/>
</dbReference>
<accession>A0A367EER0</accession>
<organism evidence="1 2">
    <name type="scientific">Streptomyces reniochalinae</name>
    <dbReference type="NCBI Taxonomy" id="2250578"/>
    <lineage>
        <taxon>Bacteria</taxon>
        <taxon>Bacillati</taxon>
        <taxon>Actinomycetota</taxon>
        <taxon>Actinomycetes</taxon>
        <taxon>Kitasatosporales</taxon>
        <taxon>Streptomycetaceae</taxon>
        <taxon>Streptomyces</taxon>
    </lineage>
</organism>
<dbReference type="Proteomes" id="UP000253507">
    <property type="component" value="Unassembled WGS sequence"/>
</dbReference>
<protein>
    <submittedName>
        <fullName evidence="1">Uncharacterized protein</fullName>
    </submittedName>
</protein>
<keyword evidence="2" id="KW-1185">Reference proteome</keyword>
<gene>
    <name evidence="1" type="ORF">DQ392_20020</name>
</gene>
<reference evidence="1 2" key="1">
    <citation type="submission" date="2018-06" db="EMBL/GenBank/DDBJ databases">
        <title>Streptomyces reniochalinae sp. nov. and Streptomyces diacarnus sp. nov. from marine sponges.</title>
        <authorList>
            <person name="Li L."/>
        </authorList>
    </citation>
    <scope>NUCLEOTIDE SEQUENCE [LARGE SCALE GENOMIC DNA]</scope>
    <source>
        <strain evidence="1 2">LHW50302</strain>
    </source>
</reference>
<proteinExistence type="predicted"/>
<comment type="caution">
    <text evidence="1">The sequence shown here is derived from an EMBL/GenBank/DDBJ whole genome shotgun (WGS) entry which is preliminary data.</text>
</comment>
<sequence length="133" mass="12073">MCCSHGALGAEGGQQCARVLGVVGVLALEEGEVLEFGGGEGVAARELLVERGGAAGVGGARVTGQGAVEAVGEAAAVVGGVCLEGEPQVAVGALGVLDGAGDALGPLGFGVPAGGGVLVGGGAGGVNRAAAGG</sequence>
<evidence type="ECO:0000313" key="1">
    <source>
        <dbReference type="EMBL" id="RCG16443.1"/>
    </source>
</evidence>
<dbReference type="AlphaFoldDB" id="A0A367EER0"/>
<evidence type="ECO:0000313" key="2">
    <source>
        <dbReference type="Proteomes" id="UP000253507"/>
    </source>
</evidence>
<name>A0A367EER0_9ACTN</name>